<keyword evidence="2" id="KW-1185">Reference proteome</keyword>
<dbReference type="AlphaFoldDB" id="A0A1B7MJ96"/>
<protein>
    <submittedName>
        <fullName evidence="1">Uncharacterized protein</fullName>
    </submittedName>
</protein>
<dbReference type="EMBL" id="KV448945">
    <property type="protein sequence ID" value="OAX32669.1"/>
    <property type="molecule type" value="Genomic_DNA"/>
</dbReference>
<organism evidence="1 2">
    <name type="scientific">Rhizopogon vinicolor AM-OR11-026</name>
    <dbReference type="NCBI Taxonomy" id="1314800"/>
    <lineage>
        <taxon>Eukaryota</taxon>
        <taxon>Fungi</taxon>
        <taxon>Dikarya</taxon>
        <taxon>Basidiomycota</taxon>
        <taxon>Agaricomycotina</taxon>
        <taxon>Agaricomycetes</taxon>
        <taxon>Agaricomycetidae</taxon>
        <taxon>Boletales</taxon>
        <taxon>Suillineae</taxon>
        <taxon>Rhizopogonaceae</taxon>
        <taxon>Rhizopogon</taxon>
    </lineage>
</organism>
<dbReference type="InParanoid" id="A0A1B7MJ96"/>
<accession>A0A1B7MJ96</accession>
<dbReference type="OrthoDB" id="3177772at2759"/>
<evidence type="ECO:0000313" key="1">
    <source>
        <dbReference type="EMBL" id="OAX32669.1"/>
    </source>
</evidence>
<reference evidence="1 2" key="1">
    <citation type="submission" date="2016-06" db="EMBL/GenBank/DDBJ databases">
        <title>Comparative genomics of the ectomycorrhizal sister species Rhizopogon vinicolor and Rhizopogon vesiculosus (Basidiomycota: Boletales) reveals a divergence of the mating type B locus.</title>
        <authorList>
            <consortium name="DOE Joint Genome Institute"/>
            <person name="Mujic A.B."/>
            <person name="Kuo A."/>
            <person name="Tritt A."/>
            <person name="Lipzen A."/>
            <person name="Chen C."/>
            <person name="Johnson J."/>
            <person name="Sharma A."/>
            <person name="Barry K."/>
            <person name="Grigoriev I.V."/>
            <person name="Spatafora J.W."/>
        </authorList>
    </citation>
    <scope>NUCLEOTIDE SEQUENCE [LARGE SCALE GENOMIC DNA]</scope>
    <source>
        <strain evidence="1 2">AM-OR11-026</strain>
    </source>
</reference>
<feature type="non-terminal residue" evidence="1">
    <location>
        <position position="1"/>
    </location>
</feature>
<dbReference type="Proteomes" id="UP000092154">
    <property type="component" value="Unassembled WGS sequence"/>
</dbReference>
<evidence type="ECO:0000313" key="2">
    <source>
        <dbReference type="Proteomes" id="UP000092154"/>
    </source>
</evidence>
<gene>
    <name evidence="1" type="ORF">K503DRAFT_659181</name>
</gene>
<sequence length="102" mass="11310">ANYMGSANVLNNVMWQHDTSGHITVEKSSGKEFIAVIVGCVDPQKLNCGPEGNHIRAHISPLHKAKFQFQLCQPFESMFTEDFHKAIQNLEGLQAKIAETAD</sequence>
<feature type="non-terminal residue" evidence="1">
    <location>
        <position position="102"/>
    </location>
</feature>
<name>A0A1B7MJ96_9AGAM</name>
<proteinExistence type="predicted"/>